<reference evidence="2" key="1">
    <citation type="submission" date="2021-03" db="EMBL/GenBank/DDBJ databases">
        <authorList>
            <person name="Wang G."/>
        </authorList>
    </citation>
    <scope>NUCLEOTIDE SEQUENCE</scope>
    <source>
        <strain evidence="2">KCTC 12899</strain>
    </source>
</reference>
<feature type="domain" description="N-acetyltransferase" evidence="1">
    <location>
        <begin position="1"/>
        <end position="143"/>
    </location>
</feature>
<dbReference type="RefSeq" id="WP_207861723.1">
    <property type="nucleotide sequence ID" value="NZ_JAFREP010000027.1"/>
</dbReference>
<dbReference type="SUPFAM" id="SSF55729">
    <property type="entry name" value="Acyl-CoA N-acyltransferases (Nat)"/>
    <property type="match status" value="1"/>
</dbReference>
<evidence type="ECO:0000259" key="1">
    <source>
        <dbReference type="PROSITE" id="PS51186"/>
    </source>
</evidence>
<organism evidence="2 3">
    <name type="scientific">Acanthopleuribacter pedis</name>
    <dbReference type="NCBI Taxonomy" id="442870"/>
    <lineage>
        <taxon>Bacteria</taxon>
        <taxon>Pseudomonadati</taxon>
        <taxon>Acidobacteriota</taxon>
        <taxon>Holophagae</taxon>
        <taxon>Acanthopleuribacterales</taxon>
        <taxon>Acanthopleuribacteraceae</taxon>
        <taxon>Acanthopleuribacter</taxon>
    </lineage>
</organism>
<dbReference type="Pfam" id="PF00583">
    <property type="entry name" value="Acetyltransf_1"/>
    <property type="match status" value="1"/>
</dbReference>
<keyword evidence="3" id="KW-1185">Reference proteome</keyword>
<name>A0A8J7QGB3_9BACT</name>
<dbReference type="AlphaFoldDB" id="A0A8J7QGB3"/>
<evidence type="ECO:0000313" key="2">
    <source>
        <dbReference type="EMBL" id="MBO1321750.1"/>
    </source>
</evidence>
<evidence type="ECO:0000313" key="3">
    <source>
        <dbReference type="Proteomes" id="UP000664417"/>
    </source>
</evidence>
<dbReference type="InterPro" id="IPR016181">
    <property type="entry name" value="Acyl_CoA_acyltransferase"/>
</dbReference>
<dbReference type="Proteomes" id="UP000664417">
    <property type="component" value="Unassembled WGS sequence"/>
</dbReference>
<dbReference type="InterPro" id="IPR000182">
    <property type="entry name" value="GNAT_dom"/>
</dbReference>
<protein>
    <submittedName>
        <fullName evidence="2">GNAT family N-acetyltransferase</fullName>
    </submittedName>
</protein>
<comment type="caution">
    <text evidence="2">The sequence shown here is derived from an EMBL/GenBank/DDBJ whole genome shotgun (WGS) entry which is preliminary data.</text>
</comment>
<dbReference type="GO" id="GO:0016747">
    <property type="term" value="F:acyltransferase activity, transferring groups other than amino-acyl groups"/>
    <property type="evidence" value="ECO:0007669"/>
    <property type="project" value="InterPro"/>
</dbReference>
<dbReference type="CDD" id="cd04301">
    <property type="entry name" value="NAT_SF"/>
    <property type="match status" value="1"/>
</dbReference>
<accession>A0A8J7QGB3</accession>
<dbReference type="PROSITE" id="PS51186">
    <property type="entry name" value="GNAT"/>
    <property type="match status" value="1"/>
</dbReference>
<sequence>MFDDLTLFQGEVVPPEKLQPLYAGISEDWGRKGLPPVAQQALTLLLENAEGTVVGGFYGATYWQWLEIVALWVQPELRGRGYARELVLLGEKEAARRGCRGAFVDTFSFQARGFYEKLDYTVFGVLPNFPAQHERFYLRKIWGLTDEAAPAEGGF</sequence>
<dbReference type="EMBL" id="JAFREP010000027">
    <property type="protein sequence ID" value="MBO1321750.1"/>
    <property type="molecule type" value="Genomic_DNA"/>
</dbReference>
<dbReference type="Gene3D" id="3.40.630.30">
    <property type="match status" value="1"/>
</dbReference>
<gene>
    <name evidence="2" type="ORF">J3U88_24945</name>
</gene>
<proteinExistence type="predicted"/>